<dbReference type="RefSeq" id="XP_006821649.1">
    <property type="nucleotide sequence ID" value="XM_006821586.1"/>
</dbReference>
<dbReference type="Proteomes" id="UP000694865">
    <property type="component" value="Unplaced"/>
</dbReference>
<accession>A0ABM0MNQ8</accession>
<name>A0ABM0MNQ8_SACKO</name>
<evidence type="ECO:0000313" key="1">
    <source>
        <dbReference type="Proteomes" id="UP000694865"/>
    </source>
</evidence>
<sequence length="207" mass="23647">MAEPGKLDLDSALHELGMLSAVTNSRKEYLKEKESKNDTCKTSKHGFTVVQMNSAFVTRLQPVKSLPTSWKSLTDIPSHKFDEETDKSRRASYPLPTGSDFYISHHRVAKMHRSRVRFRKPYTVPKKRACIRRCSESDEVITSKVDNGNQGEGKEKIKFAKRPVRKIKRSKSLDDLCLTKLHIDENGTTQRKDIEKIALNLMNLTVS</sequence>
<proteinExistence type="predicted"/>
<reference evidence="2" key="1">
    <citation type="submission" date="2025-08" db="UniProtKB">
        <authorList>
            <consortium name="RefSeq"/>
        </authorList>
    </citation>
    <scope>IDENTIFICATION</scope>
    <source>
        <tissue evidence="2">Testes</tissue>
    </source>
</reference>
<dbReference type="GeneID" id="102804102"/>
<gene>
    <name evidence="2" type="primary">LOC102804102</name>
</gene>
<protein>
    <submittedName>
        <fullName evidence="2">Uncharacterized protein LOC102804102</fullName>
    </submittedName>
</protein>
<keyword evidence="1" id="KW-1185">Reference proteome</keyword>
<organism evidence="1 2">
    <name type="scientific">Saccoglossus kowalevskii</name>
    <name type="common">Acorn worm</name>
    <dbReference type="NCBI Taxonomy" id="10224"/>
    <lineage>
        <taxon>Eukaryota</taxon>
        <taxon>Metazoa</taxon>
        <taxon>Hemichordata</taxon>
        <taxon>Enteropneusta</taxon>
        <taxon>Harrimaniidae</taxon>
        <taxon>Saccoglossus</taxon>
    </lineage>
</organism>
<evidence type="ECO:0000313" key="2">
    <source>
        <dbReference type="RefSeq" id="XP_006821649.1"/>
    </source>
</evidence>